<dbReference type="EMBL" id="MN740033">
    <property type="protein sequence ID" value="QHT85133.1"/>
    <property type="molecule type" value="Genomic_DNA"/>
</dbReference>
<keyword evidence="1" id="KW-0472">Membrane</keyword>
<accession>A0A6C0HZ54</accession>
<organism evidence="2">
    <name type="scientific">viral metagenome</name>
    <dbReference type="NCBI Taxonomy" id="1070528"/>
    <lineage>
        <taxon>unclassified sequences</taxon>
        <taxon>metagenomes</taxon>
        <taxon>organismal metagenomes</taxon>
    </lineage>
</organism>
<dbReference type="AlphaFoldDB" id="A0A6C0HZ54"/>
<evidence type="ECO:0008006" key="3">
    <source>
        <dbReference type="Google" id="ProtNLM"/>
    </source>
</evidence>
<sequence>MEYTKNKLPDCKIHFFTKLKEYLNTKIYYYGSVQRYDFFDESDIDIDIFTINEFSTINQICNFLNYDKNEVKHFIWKLDINGQVVQGYKLLYHDQPNNFYVDISIFNEKYKQNILQDQLSSNNLPFYSIFFLLILKIIYYKIHLIDWATYSYLKKKIIITGLGLTDDGEFIIIGEDRVKRIPFGNLFSFFN</sequence>
<name>A0A6C0HZ54_9ZZZZ</name>
<keyword evidence="1" id="KW-1133">Transmembrane helix</keyword>
<keyword evidence="1" id="KW-0812">Transmembrane</keyword>
<reference evidence="2" key="1">
    <citation type="journal article" date="2020" name="Nature">
        <title>Giant virus diversity and host interactions through global metagenomics.</title>
        <authorList>
            <person name="Schulz F."/>
            <person name="Roux S."/>
            <person name="Paez-Espino D."/>
            <person name="Jungbluth S."/>
            <person name="Walsh D.A."/>
            <person name="Denef V.J."/>
            <person name="McMahon K.D."/>
            <person name="Konstantinidis K.T."/>
            <person name="Eloe-Fadrosh E.A."/>
            <person name="Kyrpides N.C."/>
            <person name="Woyke T."/>
        </authorList>
    </citation>
    <scope>NUCLEOTIDE SEQUENCE</scope>
    <source>
        <strain evidence="2">GVMAG-M-3300023184-178</strain>
    </source>
</reference>
<feature type="transmembrane region" description="Helical" evidence="1">
    <location>
        <begin position="124"/>
        <end position="142"/>
    </location>
</feature>
<dbReference type="InterPro" id="IPR043519">
    <property type="entry name" value="NT_sf"/>
</dbReference>
<proteinExistence type="predicted"/>
<dbReference type="SUPFAM" id="SSF81301">
    <property type="entry name" value="Nucleotidyltransferase"/>
    <property type="match status" value="1"/>
</dbReference>
<protein>
    <recommendedName>
        <fullName evidence="3">Polymerase nucleotidyl transferase domain-containing protein</fullName>
    </recommendedName>
</protein>
<evidence type="ECO:0000256" key="1">
    <source>
        <dbReference type="SAM" id="Phobius"/>
    </source>
</evidence>
<evidence type="ECO:0000313" key="2">
    <source>
        <dbReference type="EMBL" id="QHT85133.1"/>
    </source>
</evidence>